<evidence type="ECO:0000259" key="1">
    <source>
        <dbReference type="Pfam" id="PF11706"/>
    </source>
</evidence>
<evidence type="ECO:0000313" key="2">
    <source>
        <dbReference type="EMBL" id="GIH44277.1"/>
    </source>
</evidence>
<dbReference type="Proteomes" id="UP000603904">
    <property type="component" value="Unassembled WGS sequence"/>
</dbReference>
<comment type="caution">
    <text evidence="2">The sequence shown here is derived from an EMBL/GenBank/DDBJ whole genome shotgun (WGS) entry which is preliminary data.</text>
</comment>
<dbReference type="PANTHER" id="PTHR35525:SF3">
    <property type="entry name" value="BLL6575 PROTEIN"/>
    <property type="match status" value="1"/>
</dbReference>
<accession>A0ABQ4GB28</accession>
<dbReference type="RefSeq" id="WP_204061276.1">
    <property type="nucleotide sequence ID" value="NZ_BAAAGP010000055.1"/>
</dbReference>
<dbReference type="InterPro" id="IPR023286">
    <property type="entry name" value="ABATE_dom_sf"/>
</dbReference>
<protein>
    <recommendedName>
        <fullName evidence="1">Zinc finger CGNR domain-containing protein</fullName>
    </recommendedName>
</protein>
<reference evidence="2 3" key="1">
    <citation type="submission" date="2021-01" db="EMBL/GenBank/DDBJ databases">
        <title>Whole genome shotgun sequence of Microbispora corallina NBRC 16416.</title>
        <authorList>
            <person name="Komaki H."/>
            <person name="Tamura T."/>
        </authorList>
    </citation>
    <scope>NUCLEOTIDE SEQUENCE [LARGE SCALE GENOMIC DNA]</scope>
    <source>
        <strain evidence="2 3">NBRC 16416</strain>
    </source>
</reference>
<dbReference type="Pfam" id="PF07336">
    <property type="entry name" value="ABATE"/>
    <property type="match status" value="1"/>
</dbReference>
<evidence type="ECO:0000313" key="3">
    <source>
        <dbReference type="Proteomes" id="UP000603904"/>
    </source>
</evidence>
<feature type="domain" description="Zinc finger CGNR" evidence="1">
    <location>
        <begin position="146"/>
        <end position="189"/>
    </location>
</feature>
<dbReference type="SUPFAM" id="SSF160904">
    <property type="entry name" value="Jann2411-like"/>
    <property type="match status" value="1"/>
</dbReference>
<dbReference type="PANTHER" id="PTHR35525">
    <property type="entry name" value="BLL6575 PROTEIN"/>
    <property type="match status" value="1"/>
</dbReference>
<organism evidence="2 3">
    <name type="scientific">Microbispora corallina</name>
    <dbReference type="NCBI Taxonomy" id="83302"/>
    <lineage>
        <taxon>Bacteria</taxon>
        <taxon>Bacillati</taxon>
        <taxon>Actinomycetota</taxon>
        <taxon>Actinomycetes</taxon>
        <taxon>Streptosporangiales</taxon>
        <taxon>Streptosporangiaceae</taxon>
        <taxon>Microbispora</taxon>
    </lineage>
</organism>
<dbReference type="Pfam" id="PF11706">
    <property type="entry name" value="zf-CGNR"/>
    <property type="match status" value="1"/>
</dbReference>
<gene>
    <name evidence="2" type="ORF">Mco01_72770</name>
</gene>
<dbReference type="EMBL" id="BOOC01000055">
    <property type="protein sequence ID" value="GIH44277.1"/>
    <property type="molecule type" value="Genomic_DNA"/>
</dbReference>
<dbReference type="InterPro" id="IPR010852">
    <property type="entry name" value="ABATE"/>
</dbReference>
<dbReference type="InterPro" id="IPR021005">
    <property type="entry name" value="Znf_CGNR"/>
</dbReference>
<sequence>MAADRSAPAELLAVEAFLNTLDERAYTHRGTRHAGGDQLTTPAALSAWLAREGLVPPGTRAGRDDLSVARDLRAALRASLAGRIEPPDEDAVAEANTTLGWFPLRLGLTPGGTPRLDPDGGGVLAEALGGIVAAVARAAARGSWNRLRMCAAPDCHWVFYDTSRSGGGRWCSMAVCGNRAKTRRYRERHADGEDGSAS</sequence>
<name>A0ABQ4GB28_9ACTN</name>
<keyword evidence="3" id="KW-1185">Reference proteome</keyword>
<dbReference type="Gene3D" id="1.10.3300.10">
    <property type="entry name" value="Jann2411-like domain"/>
    <property type="match status" value="1"/>
</dbReference>
<proteinExistence type="predicted"/>